<dbReference type="Proteomes" id="UP000053176">
    <property type="component" value="Unassembled WGS sequence"/>
</dbReference>
<proteinExistence type="predicted"/>
<accession>A0A101KWE6</accession>
<dbReference type="EMBL" id="LPWA01000031">
    <property type="protein sequence ID" value="KUM28228.1"/>
    <property type="molecule type" value="Genomic_DNA"/>
</dbReference>
<reference evidence="1 2" key="1">
    <citation type="submission" date="2015-12" db="EMBL/GenBank/DDBJ databases">
        <title>Draft genome sequence of Mesorhizobium sp. UFLA 01-765, a multitolerant efficient symbiont and plant-growth promoting strain isolated from Zn-mining soil using Leucaena leucocephala as a trap plant.</title>
        <authorList>
            <person name="Rangel W.M."/>
            <person name="Thijs S."/>
            <person name="Longatti S.M."/>
            <person name="Moreira F.M."/>
            <person name="Weyens N."/>
            <person name="Vangronsveld J."/>
            <person name="Van Hamme J.D."/>
            <person name="Bottos E.M."/>
            <person name="Rineau F."/>
        </authorList>
    </citation>
    <scope>NUCLEOTIDE SEQUENCE [LARGE SCALE GENOMIC DNA]</scope>
    <source>
        <strain evidence="1 2">UFLA 01-765</strain>
    </source>
</reference>
<organism evidence="1 2">
    <name type="scientific">Rhizobium loti</name>
    <name type="common">Mesorhizobium loti</name>
    <dbReference type="NCBI Taxonomy" id="381"/>
    <lineage>
        <taxon>Bacteria</taxon>
        <taxon>Pseudomonadati</taxon>
        <taxon>Pseudomonadota</taxon>
        <taxon>Alphaproteobacteria</taxon>
        <taxon>Hyphomicrobiales</taxon>
        <taxon>Phyllobacteriaceae</taxon>
        <taxon>Mesorhizobium</taxon>
    </lineage>
</organism>
<evidence type="ECO:0000313" key="1">
    <source>
        <dbReference type="EMBL" id="KUM28228.1"/>
    </source>
</evidence>
<evidence type="ECO:0000313" key="2">
    <source>
        <dbReference type="Proteomes" id="UP000053176"/>
    </source>
</evidence>
<gene>
    <name evidence="1" type="ORF">AU467_34980</name>
</gene>
<sequence length="67" mass="7547">MQFDLSDTRYSSCPGFALDANEGAIAISIKKSRNRYLRFSFVQVRLIAAYDKLDVLGNEIDTVSQLN</sequence>
<dbReference type="AlphaFoldDB" id="A0A101KWE6"/>
<comment type="caution">
    <text evidence="1">The sequence shown here is derived from an EMBL/GenBank/DDBJ whole genome shotgun (WGS) entry which is preliminary data.</text>
</comment>
<name>A0A101KWE6_RHILI</name>
<protein>
    <submittedName>
        <fullName evidence="1">Uncharacterized protein</fullName>
    </submittedName>
</protein>